<comment type="caution">
    <text evidence="1">The sequence shown here is derived from an EMBL/GenBank/DDBJ whole genome shotgun (WGS) entry which is preliminary data.</text>
</comment>
<dbReference type="Pfam" id="PF19027">
    <property type="entry name" value="DUF5752"/>
    <property type="match status" value="1"/>
</dbReference>
<dbReference type="Proteomes" id="UP000316562">
    <property type="component" value="Unassembled WGS sequence"/>
</dbReference>
<name>A0A519BH14_ACIG2</name>
<dbReference type="EMBL" id="SGBC01000002">
    <property type="protein sequence ID" value="RZD16542.1"/>
    <property type="molecule type" value="Genomic_DNA"/>
</dbReference>
<dbReference type="InterPro" id="IPR044036">
    <property type="entry name" value="DUF5752"/>
</dbReference>
<gene>
    <name evidence="1" type="ORF">EVJ46_05905</name>
</gene>
<dbReference type="AlphaFoldDB" id="A0A519BH14"/>
<reference evidence="1 2" key="1">
    <citation type="journal article" date="2019" name="ISME J.">
        <title>Insights into ecological role of a new deltaproteobacterial order Candidatus Acidulodesulfobacterales by metagenomics and metatranscriptomics.</title>
        <authorList>
            <person name="Tan S."/>
            <person name="Liu J."/>
            <person name="Fang Y."/>
            <person name="Hedlund B.P."/>
            <person name="Lian Z.H."/>
            <person name="Huang L.Y."/>
            <person name="Li J.T."/>
            <person name="Huang L.N."/>
            <person name="Li W.J."/>
            <person name="Jiang H.C."/>
            <person name="Dong H.L."/>
            <person name="Shu W.S."/>
        </authorList>
    </citation>
    <scope>NUCLEOTIDE SEQUENCE [LARGE SCALE GENOMIC DNA]</scope>
    <source>
        <strain evidence="1">AP2</strain>
    </source>
</reference>
<proteinExistence type="predicted"/>
<evidence type="ECO:0000313" key="1">
    <source>
        <dbReference type="EMBL" id="RZD16542.1"/>
    </source>
</evidence>
<protein>
    <submittedName>
        <fullName evidence="1">Uncharacterized protein</fullName>
    </submittedName>
</protein>
<organism evidence="1 2">
    <name type="scientific">Acididesulfobacter guangdongensis</name>
    <dbReference type="NCBI Taxonomy" id="2597225"/>
    <lineage>
        <taxon>Bacteria</taxon>
        <taxon>Deltaproteobacteria</taxon>
        <taxon>Candidatus Acidulodesulfobacterales</taxon>
        <taxon>Candidatus Acididesulfobacter</taxon>
    </lineage>
</organism>
<sequence>MSNVQAKYPFRFFIKLSLPQLTGLFALNLNDFLKGIRMSDDAILYYHTHHFLLQFHNTAPAAPNDFAYWVANVLGENLLGEQLAGIDMFGFNSMGEFKQKLIEIIENFIAKNKRTRQVEMSSRFNFIKSVTYVMDTKKYAYSLDDFVNILQGLSIYCLYYHFFESSFRLKERKNDFSMWIASEFKLTELADKINNLDPYTHTMNELKNAIIKLVKQYQ</sequence>
<evidence type="ECO:0000313" key="2">
    <source>
        <dbReference type="Proteomes" id="UP000316562"/>
    </source>
</evidence>
<accession>A0A519BH14</accession>